<accession>A0A1I8JRM2</accession>
<feature type="compositionally biased region" description="Low complexity" evidence="1">
    <location>
        <begin position="337"/>
        <end position="350"/>
    </location>
</feature>
<feature type="compositionally biased region" description="Polar residues" evidence="1">
    <location>
        <begin position="390"/>
        <end position="399"/>
    </location>
</feature>
<sequence length="475" mass="50634">RTSGCPQSLELSHLPKKVQQLVGAVLQDLGVQGQRLLGCGESAYLGSNMGSCQAEMKAASATKQLRRVMGGRDIALQISEHLCGQLRHLLAEIVACKAVRKTQWKNSETPGGENSPKLRVGKTPKNFSFIGLVTPFWGMGLLTRLDKQKGVLESLVNNWDNPNFIKASIWNSEDWWRLRSAPLSSPTLSAGLSGKGVKGKGADLLEAKVCAIFAILTGVAALVSQGVHAFSARHRLDKLCTVMASGFQVTAGVFGGGVVSGIMGGCLTNKMASKPAVPPGRQLHPHGAGQHPVLRLRPYEGTRYAEMPQDPFPTSTQHRAAPAVQPGRVHRLMMAAEAAPSPAAAAASKSDGGGGRRAATWRSDRQRGESGGGGSGGGGVPGDFREHPSGRQTGCSPLQQPALRHSQVHRLRQRWPRQPSPSWLTRLTRAADERAGRPPAGRRRASSSANGAPRPRLPWRLRPDSSPCPPGMETT</sequence>
<evidence type="ECO:0000256" key="1">
    <source>
        <dbReference type="SAM" id="MobiDB-lite"/>
    </source>
</evidence>
<feature type="compositionally biased region" description="Gly residues" evidence="1">
    <location>
        <begin position="369"/>
        <end position="381"/>
    </location>
</feature>
<feature type="compositionally biased region" description="Basic residues" evidence="1">
    <location>
        <begin position="406"/>
        <end position="415"/>
    </location>
</feature>
<protein>
    <submittedName>
        <fullName evidence="3">H(+)-exporting diphosphatase</fullName>
    </submittedName>
</protein>
<feature type="compositionally biased region" description="Pro residues" evidence="1">
    <location>
        <begin position="466"/>
        <end position="475"/>
    </location>
</feature>
<keyword evidence="2" id="KW-1185">Reference proteome</keyword>
<dbReference type="Proteomes" id="UP000095280">
    <property type="component" value="Unplaced"/>
</dbReference>
<proteinExistence type="predicted"/>
<dbReference type="WBParaSite" id="snap_masked-unitig_44367-processed-gene-0.1-mRNA-1">
    <property type="protein sequence ID" value="snap_masked-unitig_44367-processed-gene-0.1-mRNA-1"/>
    <property type="gene ID" value="snap_masked-unitig_44367-processed-gene-0.1"/>
</dbReference>
<organism evidence="2 3">
    <name type="scientific">Macrostomum lignano</name>
    <dbReference type="NCBI Taxonomy" id="282301"/>
    <lineage>
        <taxon>Eukaryota</taxon>
        <taxon>Metazoa</taxon>
        <taxon>Spiralia</taxon>
        <taxon>Lophotrochozoa</taxon>
        <taxon>Platyhelminthes</taxon>
        <taxon>Rhabditophora</taxon>
        <taxon>Macrostomorpha</taxon>
        <taxon>Macrostomida</taxon>
        <taxon>Macrostomidae</taxon>
        <taxon>Macrostomum</taxon>
    </lineage>
</organism>
<evidence type="ECO:0000313" key="2">
    <source>
        <dbReference type="Proteomes" id="UP000095280"/>
    </source>
</evidence>
<feature type="compositionally biased region" description="Low complexity" evidence="1">
    <location>
        <begin position="446"/>
        <end position="460"/>
    </location>
</feature>
<feature type="region of interest" description="Disordered" evidence="1">
    <location>
        <begin position="337"/>
        <end position="475"/>
    </location>
</feature>
<dbReference type="AlphaFoldDB" id="A0A1I8JRM2"/>
<name>A0A1I8JRM2_9PLAT</name>
<reference evidence="3" key="1">
    <citation type="submission" date="2016-11" db="UniProtKB">
        <authorList>
            <consortium name="WormBaseParasite"/>
        </authorList>
    </citation>
    <scope>IDENTIFICATION</scope>
</reference>
<evidence type="ECO:0000313" key="3">
    <source>
        <dbReference type="WBParaSite" id="snap_masked-unitig_44367-processed-gene-0.1-mRNA-1"/>
    </source>
</evidence>